<dbReference type="GO" id="GO:0004252">
    <property type="term" value="F:serine-type endopeptidase activity"/>
    <property type="evidence" value="ECO:0007669"/>
    <property type="project" value="InterPro"/>
</dbReference>
<dbReference type="SUPFAM" id="SSF50494">
    <property type="entry name" value="Trypsin-like serine proteases"/>
    <property type="match status" value="2"/>
</dbReference>
<dbReference type="Pfam" id="PF13365">
    <property type="entry name" value="Trypsin_2"/>
    <property type="match status" value="1"/>
</dbReference>
<dbReference type="GO" id="GO:0016485">
    <property type="term" value="P:protein processing"/>
    <property type="evidence" value="ECO:0007669"/>
    <property type="project" value="InterPro"/>
</dbReference>
<dbReference type="InterPro" id="IPR039245">
    <property type="entry name" value="TYSND1/DEG15"/>
</dbReference>
<dbReference type="PROSITE" id="PS00087">
    <property type="entry name" value="SOD_CU_ZN_1"/>
    <property type="match status" value="1"/>
</dbReference>
<reference evidence="1" key="1">
    <citation type="submission" date="2020-05" db="EMBL/GenBank/DDBJ databases">
        <title>WGS assembly of Panicum virgatum.</title>
        <authorList>
            <person name="Lovell J.T."/>
            <person name="Jenkins J."/>
            <person name="Shu S."/>
            <person name="Juenger T.E."/>
            <person name="Schmutz J."/>
        </authorList>
    </citation>
    <scope>NUCLEOTIDE SEQUENCE</scope>
    <source>
        <strain evidence="1">AP13</strain>
    </source>
</reference>
<evidence type="ECO:0000313" key="2">
    <source>
        <dbReference type="Proteomes" id="UP000823388"/>
    </source>
</evidence>
<accession>A0A8T0U2H7</accession>
<dbReference type="Proteomes" id="UP000823388">
    <property type="component" value="Chromosome 3N"/>
</dbReference>
<dbReference type="FunFam" id="2.40.10.10:FF:000074">
    <property type="entry name" value="glyoxysomal processing protease, glyoxysomal-like"/>
    <property type="match status" value="1"/>
</dbReference>
<dbReference type="InterPro" id="IPR043504">
    <property type="entry name" value="Peptidase_S1_PA_chymotrypsin"/>
</dbReference>
<comment type="caution">
    <text evidence="1">The sequence shown here is derived from an EMBL/GenBank/DDBJ whole genome shotgun (WGS) entry which is preliminary data.</text>
</comment>
<evidence type="ECO:0008006" key="3">
    <source>
        <dbReference type="Google" id="ProtNLM"/>
    </source>
</evidence>
<organism evidence="1 2">
    <name type="scientific">Panicum virgatum</name>
    <name type="common">Blackwell switchgrass</name>
    <dbReference type="NCBI Taxonomy" id="38727"/>
    <lineage>
        <taxon>Eukaryota</taxon>
        <taxon>Viridiplantae</taxon>
        <taxon>Streptophyta</taxon>
        <taxon>Embryophyta</taxon>
        <taxon>Tracheophyta</taxon>
        <taxon>Spermatophyta</taxon>
        <taxon>Magnoliopsida</taxon>
        <taxon>Liliopsida</taxon>
        <taxon>Poales</taxon>
        <taxon>Poaceae</taxon>
        <taxon>PACMAD clade</taxon>
        <taxon>Panicoideae</taxon>
        <taxon>Panicodae</taxon>
        <taxon>Paniceae</taxon>
        <taxon>Panicinae</taxon>
        <taxon>Panicum</taxon>
        <taxon>Panicum sect. Hiantes</taxon>
    </lineage>
</organism>
<name>A0A8T0U2H7_PANVG</name>
<dbReference type="GO" id="GO:0005777">
    <property type="term" value="C:peroxisome"/>
    <property type="evidence" value="ECO:0007669"/>
    <property type="project" value="InterPro"/>
</dbReference>
<dbReference type="FunFam" id="2.40.10.10:FF:000096">
    <property type="entry name" value="Glyoxysomal processing protease glyoxysomal"/>
    <property type="match status" value="1"/>
</dbReference>
<dbReference type="InterPro" id="IPR018152">
    <property type="entry name" value="SOD_Cu/Zn_BS"/>
</dbReference>
<dbReference type="EMBL" id="CM029042">
    <property type="protein sequence ID" value="KAG2618371.1"/>
    <property type="molecule type" value="Genomic_DNA"/>
</dbReference>
<keyword evidence="2" id="KW-1185">Reference proteome</keyword>
<sequence length="645" mass="69401">METQEIAAAARHFAAMARIVGPDPKAVKMRRHAFHLHQSGSTTLSASALLLPRGALAEPPPLLDHVCAAHGHAGDVALTAASLVEPFLVAEQRGDPGEEFKPRLVPEARIDVLVEHEELGNIQDGKSRPPQWLSARLLAMVDVPTAADSVLSLLKHDDSFIGRPLWDVGWSLADVNQKQVESDIRSSLKSSRNNASIESMGALMLAKSATRIAILGISTINSNVICDQNARPINVSEMQHRGDSLLVVGSPFGLLSPFHFFNSISVGAVANCLPPCAGRSSLLMADIHCLPGMEGAPVFDKNSCLVGLLMNPLRQKDSNIEVQLVIPWDAICTGWNNKKLEEIGGGPSELPDKNADSKTMELRMYVSSTVNKINQYCISPSSIREAISAVVLVTVGESSWASGIILNKRGLVLTNAHLLEPWRFGRTSPSGVQTSFAGEYLNARENKSLQPQQCKFSNEDAVKHEVSLFNLGFKREKRISVRLDHAERQMWCNASVVFISKGPLDVALLQMEKVPVELNTIRPEFVCPTAGSSVYVVGHGLFGPRSGLCSSLSSGVVSKVVQIPSAQLSHLSGTEAHNMDMPVMLQTTAAVHPGASGGILVNRHGLMVGIITSNAKHGAGSTIPHLNFSIPCKSLETIFKYSGPN</sequence>
<dbReference type="Gene3D" id="2.40.10.10">
    <property type="entry name" value="Trypsin-like serine proteases"/>
    <property type="match status" value="3"/>
</dbReference>
<proteinExistence type="predicted"/>
<dbReference type="PANTHER" id="PTHR21004">
    <property type="entry name" value="SERINE PROTEASE-RELATED"/>
    <property type="match status" value="1"/>
</dbReference>
<dbReference type="InterPro" id="IPR009003">
    <property type="entry name" value="Peptidase_S1_PA"/>
</dbReference>
<gene>
    <name evidence="1" type="ORF">PVAP13_3NG079548</name>
</gene>
<protein>
    <recommendedName>
        <fullName evidence="3">Glyoxysomal processing protease, glyoxysomal</fullName>
    </recommendedName>
</protein>
<dbReference type="AlphaFoldDB" id="A0A8T0U2H7"/>
<dbReference type="PANTHER" id="PTHR21004:SF0">
    <property type="entry name" value="PEROXISOMAL LEADER PEPTIDE-PROCESSING PROTEASE"/>
    <property type="match status" value="1"/>
</dbReference>
<evidence type="ECO:0000313" key="1">
    <source>
        <dbReference type="EMBL" id="KAG2618371.1"/>
    </source>
</evidence>